<feature type="transmembrane region" description="Helical" evidence="6">
    <location>
        <begin position="165"/>
        <end position="187"/>
    </location>
</feature>
<dbReference type="NCBIfam" id="TIGR00765">
    <property type="entry name" value="yihY_not_rbn"/>
    <property type="match status" value="1"/>
</dbReference>
<evidence type="ECO:0000256" key="2">
    <source>
        <dbReference type="ARBA" id="ARBA00022475"/>
    </source>
</evidence>
<dbReference type="EMBL" id="AZFJ01000049">
    <property type="protein sequence ID" value="KRL86079.1"/>
    <property type="molecule type" value="Genomic_DNA"/>
</dbReference>
<accession>A0A0R1TXX8</accession>
<dbReference type="GO" id="GO:0005886">
    <property type="term" value="C:plasma membrane"/>
    <property type="evidence" value="ECO:0007669"/>
    <property type="project" value="UniProtKB-SubCell"/>
</dbReference>
<dbReference type="InterPro" id="IPR017039">
    <property type="entry name" value="Virul_fac_BrkB"/>
</dbReference>
<evidence type="ECO:0000313" key="8">
    <source>
        <dbReference type="Proteomes" id="UP000051922"/>
    </source>
</evidence>
<keyword evidence="5 6" id="KW-0472">Membrane</keyword>
<feature type="transmembrane region" description="Helical" evidence="6">
    <location>
        <begin position="276"/>
        <end position="309"/>
    </location>
</feature>
<dbReference type="PANTHER" id="PTHR30213">
    <property type="entry name" value="INNER MEMBRANE PROTEIN YHJD"/>
    <property type="match status" value="1"/>
</dbReference>
<comment type="subcellular location">
    <subcellularLocation>
        <location evidence="1">Cell membrane</location>
        <topology evidence="1">Multi-pass membrane protein</topology>
    </subcellularLocation>
</comment>
<dbReference type="PIRSF" id="PIRSF035875">
    <property type="entry name" value="RNase_BN"/>
    <property type="match status" value="1"/>
</dbReference>
<keyword evidence="8" id="KW-1185">Reference proteome</keyword>
<feature type="transmembrane region" description="Helical" evidence="6">
    <location>
        <begin position="239"/>
        <end position="264"/>
    </location>
</feature>
<dbReference type="AlphaFoldDB" id="A0A0R1TXX8"/>
<evidence type="ECO:0000313" key="7">
    <source>
        <dbReference type="EMBL" id="KRL86079.1"/>
    </source>
</evidence>
<feature type="transmembrane region" description="Helical" evidence="6">
    <location>
        <begin position="214"/>
        <end position="232"/>
    </location>
</feature>
<comment type="caution">
    <text evidence="7">The sequence shown here is derived from an EMBL/GenBank/DDBJ whole genome shotgun (WGS) entry which is preliminary data.</text>
</comment>
<evidence type="ECO:0000256" key="3">
    <source>
        <dbReference type="ARBA" id="ARBA00022692"/>
    </source>
</evidence>
<gene>
    <name evidence="7" type="ORF">FC50_GL001491</name>
</gene>
<reference evidence="7 8" key="1">
    <citation type="journal article" date="2015" name="Genome Announc.">
        <title>Expanding the biotechnology potential of lactobacilli through comparative genomics of 213 strains and associated genera.</title>
        <authorList>
            <person name="Sun Z."/>
            <person name="Harris H.M."/>
            <person name="McCann A."/>
            <person name="Guo C."/>
            <person name="Argimon S."/>
            <person name="Zhang W."/>
            <person name="Yang X."/>
            <person name="Jeffery I.B."/>
            <person name="Cooney J.C."/>
            <person name="Kagawa T.F."/>
            <person name="Liu W."/>
            <person name="Song Y."/>
            <person name="Salvetti E."/>
            <person name="Wrobel A."/>
            <person name="Rasinkangas P."/>
            <person name="Parkhill J."/>
            <person name="Rea M.C."/>
            <person name="O'Sullivan O."/>
            <person name="Ritari J."/>
            <person name="Douillard F.P."/>
            <person name="Paul Ross R."/>
            <person name="Yang R."/>
            <person name="Briner A.E."/>
            <person name="Felis G.E."/>
            <person name="de Vos W.M."/>
            <person name="Barrangou R."/>
            <person name="Klaenhammer T.R."/>
            <person name="Caufield P.W."/>
            <person name="Cui Y."/>
            <person name="Zhang H."/>
            <person name="O'Toole P.W."/>
        </authorList>
    </citation>
    <scope>NUCLEOTIDE SEQUENCE [LARGE SCALE GENOMIC DNA]</scope>
    <source>
        <strain evidence="7 8">DSM 15945</strain>
    </source>
</reference>
<dbReference type="STRING" id="1423783.FC50_GL001491"/>
<keyword evidence="3 6" id="KW-0812">Transmembrane</keyword>
<keyword evidence="4 6" id="KW-1133">Transmembrane helix</keyword>
<organism evidence="7 8">
    <name type="scientific">Lacticaseibacillus pantheris DSM 15945 = JCM 12539 = NBRC 106106</name>
    <dbReference type="NCBI Taxonomy" id="1423783"/>
    <lineage>
        <taxon>Bacteria</taxon>
        <taxon>Bacillati</taxon>
        <taxon>Bacillota</taxon>
        <taxon>Bacilli</taxon>
        <taxon>Lactobacillales</taxon>
        <taxon>Lactobacillaceae</taxon>
        <taxon>Lacticaseibacillus</taxon>
    </lineage>
</organism>
<feature type="transmembrane region" description="Helical" evidence="6">
    <location>
        <begin position="123"/>
        <end position="144"/>
    </location>
</feature>
<dbReference type="PANTHER" id="PTHR30213:SF0">
    <property type="entry name" value="UPF0761 MEMBRANE PROTEIN YIHY"/>
    <property type="match status" value="1"/>
</dbReference>
<keyword evidence="2" id="KW-1003">Cell membrane</keyword>
<name>A0A0R1TXX8_9LACO</name>
<dbReference type="OrthoDB" id="9775903at2"/>
<dbReference type="RefSeq" id="WP_056956828.1">
    <property type="nucleotide sequence ID" value="NZ_AZFJ01000049.1"/>
</dbReference>
<evidence type="ECO:0000256" key="6">
    <source>
        <dbReference type="SAM" id="Phobius"/>
    </source>
</evidence>
<sequence>MPKRTVLGHRVSAESWQHLHDHNEQDSAPIHLQHLSTKERWGAIVGLLGRRVNAAQIDQTAAAMAYYAILSIFPAALIVFNLVSRVGVSSFGLRTTVTQVVPKNVMATIAPVLQSLAAKPSTTWVGIGTIFTLWAASLCIASMRSGFNRAYGIRATVQNFFVSRLVSMMLTVILIGVVIAVVLVFTFGRQVLEWVVQHTKIADSWVGTFQSLKWPITIAVLLVAFVLCYYFIPNAKMRFWTILPGATFTTAGWLVVSYAFALYMHYFGSGFSAYGTLAAFVILLLWLFINSFIVMVGAVINACIYEYFYGHIHGSKGRMHDFARKRLRWWPFGRHHDHK</sequence>
<dbReference type="PATRIC" id="fig|1423783.4.peg.1533"/>
<proteinExistence type="predicted"/>
<dbReference type="Proteomes" id="UP000051922">
    <property type="component" value="Unassembled WGS sequence"/>
</dbReference>
<evidence type="ECO:0000256" key="4">
    <source>
        <dbReference type="ARBA" id="ARBA00022989"/>
    </source>
</evidence>
<evidence type="ECO:0000256" key="5">
    <source>
        <dbReference type="ARBA" id="ARBA00023136"/>
    </source>
</evidence>
<feature type="transmembrane region" description="Helical" evidence="6">
    <location>
        <begin position="64"/>
        <end position="83"/>
    </location>
</feature>
<evidence type="ECO:0000256" key="1">
    <source>
        <dbReference type="ARBA" id="ARBA00004651"/>
    </source>
</evidence>
<protein>
    <submittedName>
        <fullName evidence="7">Ribonuclease BN-like family protein</fullName>
    </submittedName>
</protein>
<dbReference type="Pfam" id="PF03631">
    <property type="entry name" value="Virul_fac_BrkB"/>
    <property type="match status" value="1"/>
</dbReference>